<dbReference type="STRING" id="525257.HMPREF0204_13950"/>
<dbReference type="Proteomes" id="UP000279227">
    <property type="component" value="Chromosome"/>
</dbReference>
<proteinExistence type="predicted"/>
<dbReference type="SUPFAM" id="SSF48173">
    <property type="entry name" value="Cryptochrome/photolyase FAD-binding domain"/>
    <property type="match status" value="1"/>
</dbReference>
<dbReference type="InterPro" id="IPR005101">
    <property type="entry name" value="Cryptochr/Photolyase_FAD-bd"/>
</dbReference>
<dbReference type="InterPro" id="IPR052551">
    <property type="entry name" value="UV-DNA_repair_photolyase"/>
</dbReference>
<dbReference type="InterPro" id="IPR014729">
    <property type="entry name" value="Rossmann-like_a/b/a_fold"/>
</dbReference>
<keyword evidence="2" id="KW-0456">Lyase</keyword>
<dbReference type="Pfam" id="PF04244">
    <property type="entry name" value="DPRP"/>
    <property type="match status" value="1"/>
</dbReference>
<dbReference type="AlphaFoldDB" id="A0A448AXH6"/>
<accession>A0A448AXH6</accession>
<dbReference type="PANTHER" id="PTHR38657">
    <property type="entry name" value="SLR1343 PROTEIN"/>
    <property type="match status" value="1"/>
</dbReference>
<dbReference type="Gene3D" id="1.10.10.1710">
    <property type="entry name" value="Deoxyribodipyrimidine photolyase-related"/>
    <property type="match status" value="1"/>
</dbReference>
<sequence length="492" mass="58928">MAKNVKHTAQLIFPHQLFEDTDYLIKDQPVFLIEEFLFFRQYAFHKQKIAFHRATMKFYEDHLKKSGFEVEYIESSSKYSDIRNLIQKLEKDHFKTIQTTDVCDHWLEKRLKETKLNLEMPNSPLFINTQEDLKDYFEGKNLYHQTDFYKQQRITRNILMKGGKPLGGKWTYDTENRKKYPKNKKAPFIHFPKNNEYYQEAKAYTEKYFSTNYGTLTDEQLYPTTFKEAEQWLEQFLEMRFPEFGIYEDSIVEKEYFLHHSVLSPMMNVGLLTAEHVLEKAISFARENDIPVNSVEGFVRQILGWREFVRGVYLYQGVYQRNKNYWQHKQKLPESFYTAQTGIRPVDSSIQKILKTGYAHHIERLMIFANLMNLCQIDPDEIYQWFMEMFIDAYDWVMVPNVYGMSSFSDGGKMSTKPYISGSHYIKKMSDYPDGEWAGQWDALFWNFINDNKEFFAKNPRLGMMLRTFEKMPEEKRQQHIKTAKEVIKNLK</sequence>
<dbReference type="RefSeq" id="WP_002979731.1">
    <property type="nucleotide sequence ID" value="NZ_CP068486.1"/>
</dbReference>
<dbReference type="PANTHER" id="PTHR38657:SF1">
    <property type="entry name" value="SLR1343 PROTEIN"/>
    <property type="match status" value="1"/>
</dbReference>
<dbReference type="Gene3D" id="3.40.50.620">
    <property type="entry name" value="HUPs"/>
    <property type="match status" value="1"/>
</dbReference>
<organism evidence="2 3">
    <name type="scientific">Chryseobacterium gleum</name>
    <name type="common">Flavobacterium gleum</name>
    <dbReference type="NCBI Taxonomy" id="250"/>
    <lineage>
        <taxon>Bacteria</taxon>
        <taxon>Pseudomonadati</taxon>
        <taxon>Bacteroidota</taxon>
        <taxon>Flavobacteriia</taxon>
        <taxon>Flavobacteriales</taxon>
        <taxon>Weeksellaceae</taxon>
        <taxon>Chryseobacterium group</taxon>
        <taxon>Chryseobacterium</taxon>
    </lineage>
</organism>
<dbReference type="Pfam" id="PF03441">
    <property type="entry name" value="FAD_binding_7"/>
    <property type="match status" value="1"/>
</dbReference>
<dbReference type="Gene3D" id="1.25.40.80">
    <property type="match status" value="1"/>
</dbReference>
<dbReference type="InterPro" id="IPR007357">
    <property type="entry name" value="PhrB-like"/>
</dbReference>
<feature type="domain" description="Cryptochrome/DNA photolyase FAD-binding" evidence="1">
    <location>
        <begin position="303"/>
        <end position="398"/>
    </location>
</feature>
<dbReference type="OrthoDB" id="5288100at2"/>
<dbReference type="GO" id="GO:0016829">
    <property type="term" value="F:lyase activity"/>
    <property type="evidence" value="ECO:0007669"/>
    <property type="project" value="UniProtKB-KW"/>
</dbReference>
<protein>
    <submittedName>
        <fullName evidence="2">Deoxyribodipyrimidine photo-lyase-related protein</fullName>
    </submittedName>
</protein>
<evidence type="ECO:0000259" key="1">
    <source>
        <dbReference type="Pfam" id="PF03441"/>
    </source>
</evidence>
<reference evidence="2 3" key="1">
    <citation type="submission" date="2018-12" db="EMBL/GenBank/DDBJ databases">
        <authorList>
            <consortium name="Pathogen Informatics"/>
        </authorList>
    </citation>
    <scope>NUCLEOTIDE SEQUENCE [LARGE SCALE GENOMIC DNA]</scope>
    <source>
        <strain evidence="2 3">NCTC11432</strain>
    </source>
</reference>
<dbReference type="KEGG" id="cgle:NCTC11432_00527"/>
<dbReference type="Gene3D" id="1.10.579.10">
    <property type="entry name" value="DNA Cyclobutane Dipyrimidine Photolyase, subunit A, domain 3"/>
    <property type="match status" value="1"/>
</dbReference>
<name>A0A448AXH6_CHRGE</name>
<evidence type="ECO:0000313" key="3">
    <source>
        <dbReference type="Proteomes" id="UP000279227"/>
    </source>
</evidence>
<evidence type="ECO:0000313" key="2">
    <source>
        <dbReference type="EMBL" id="VEE04951.1"/>
    </source>
</evidence>
<dbReference type="GeneID" id="93022301"/>
<gene>
    <name evidence="2" type="ORF">NCTC11432_00527</name>
</gene>
<dbReference type="EMBL" id="LR134289">
    <property type="protein sequence ID" value="VEE04951.1"/>
    <property type="molecule type" value="Genomic_DNA"/>
</dbReference>
<dbReference type="InterPro" id="IPR036134">
    <property type="entry name" value="Crypto/Photolyase_FAD-like_sf"/>
</dbReference>